<keyword evidence="3" id="KW-1185">Reference proteome</keyword>
<accession>A0A7J8ZW01</accession>
<reference evidence="2 3" key="1">
    <citation type="journal article" date="2019" name="Genome Biol. Evol.">
        <title>Insights into the evolution of the New World diploid cottons (Gossypium, subgenus Houzingenia) based on genome sequencing.</title>
        <authorList>
            <person name="Grover C.E."/>
            <person name="Arick M.A. 2nd"/>
            <person name="Thrash A."/>
            <person name="Conover J.L."/>
            <person name="Sanders W.S."/>
            <person name="Peterson D.G."/>
            <person name="Frelichowski J.E."/>
            <person name="Scheffler J.A."/>
            <person name="Scheffler B.E."/>
            <person name="Wendel J.F."/>
        </authorList>
    </citation>
    <scope>NUCLEOTIDE SEQUENCE [LARGE SCALE GENOMIC DNA]</scope>
    <source>
        <strain evidence="2">4</strain>
        <tissue evidence="2">Leaf</tissue>
    </source>
</reference>
<evidence type="ECO:0000313" key="2">
    <source>
        <dbReference type="EMBL" id="MBA0715802.1"/>
    </source>
</evidence>
<evidence type="ECO:0000256" key="1">
    <source>
        <dbReference type="SAM" id="MobiDB-lite"/>
    </source>
</evidence>
<organism evidence="2 3">
    <name type="scientific">Gossypium laxum</name>
    <dbReference type="NCBI Taxonomy" id="34288"/>
    <lineage>
        <taxon>Eukaryota</taxon>
        <taxon>Viridiplantae</taxon>
        <taxon>Streptophyta</taxon>
        <taxon>Embryophyta</taxon>
        <taxon>Tracheophyta</taxon>
        <taxon>Spermatophyta</taxon>
        <taxon>Magnoliopsida</taxon>
        <taxon>eudicotyledons</taxon>
        <taxon>Gunneridae</taxon>
        <taxon>Pentapetalae</taxon>
        <taxon>rosids</taxon>
        <taxon>malvids</taxon>
        <taxon>Malvales</taxon>
        <taxon>Malvaceae</taxon>
        <taxon>Malvoideae</taxon>
        <taxon>Gossypium</taxon>
    </lineage>
</organism>
<evidence type="ECO:0000313" key="3">
    <source>
        <dbReference type="Proteomes" id="UP000593574"/>
    </source>
</evidence>
<feature type="compositionally biased region" description="Basic and acidic residues" evidence="1">
    <location>
        <begin position="1"/>
        <end position="10"/>
    </location>
</feature>
<dbReference type="AlphaFoldDB" id="A0A7J8ZW01"/>
<dbReference type="Proteomes" id="UP000593574">
    <property type="component" value="Unassembled WGS sequence"/>
</dbReference>
<name>A0A7J8ZW01_9ROSI</name>
<proteinExistence type="predicted"/>
<comment type="caution">
    <text evidence="2">The sequence shown here is derived from an EMBL/GenBank/DDBJ whole genome shotgun (WGS) entry which is preliminary data.</text>
</comment>
<sequence length="56" mass="6344">MPHSINKEDAGPSDDYGWRWGEPVEGNVAPCPHVLTEIRKTIAQQLQEYHSEKVAK</sequence>
<protein>
    <submittedName>
        <fullName evidence="2">Uncharacterized protein</fullName>
    </submittedName>
</protein>
<gene>
    <name evidence="2" type="ORF">Golax_014684</name>
</gene>
<dbReference type="EMBL" id="JABEZV010000007">
    <property type="protein sequence ID" value="MBA0715802.1"/>
    <property type="molecule type" value="Genomic_DNA"/>
</dbReference>
<feature type="region of interest" description="Disordered" evidence="1">
    <location>
        <begin position="1"/>
        <end position="21"/>
    </location>
</feature>